<proteinExistence type="predicted"/>
<gene>
    <name evidence="2" type="ORF">OIU74_020920</name>
</gene>
<evidence type="ECO:0000313" key="2">
    <source>
        <dbReference type="EMBL" id="KAJ6682774.1"/>
    </source>
</evidence>
<reference evidence="2" key="2">
    <citation type="journal article" date="2023" name="Int. J. Mol. Sci.">
        <title>De Novo Assembly and Annotation of 11 Diverse Shrub Willow (Salix) Genomes Reveals Novel Gene Organization in Sex-Linked Regions.</title>
        <authorList>
            <person name="Hyden B."/>
            <person name="Feng K."/>
            <person name="Yates T.B."/>
            <person name="Jawdy S."/>
            <person name="Cereghino C."/>
            <person name="Smart L.B."/>
            <person name="Muchero W."/>
        </authorList>
    </citation>
    <scope>NUCLEOTIDE SEQUENCE</scope>
    <source>
        <tissue evidence="2">Shoot tip</tissue>
    </source>
</reference>
<feature type="region of interest" description="Disordered" evidence="1">
    <location>
        <begin position="87"/>
        <end position="115"/>
    </location>
</feature>
<evidence type="ECO:0000256" key="1">
    <source>
        <dbReference type="SAM" id="MobiDB-lite"/>
    </source>
</evidence>
<dbReference type="EMBL" id="JAPFFM010000020">
    <property type="protein sequence ID" value="KAJ6682774.1"/>
    <property type="molecule type" value="Genomic_DNA"/>
</dbReference>
<keyword evidence="3" id="KW-1185">Reference proteome</keyword>
<dbReference type="Proteomes" id="UP001151752">
    <property type="component" value="Chromosome 5"/>
</dbReference>
<protein>
    <submittedName>
        <fullName evidence="2">Uncharacterized protein</fullName>
    </submittedName>
</protein>
<feature type="compositionally biased region" description="Polar residues" evidence="1">
    <location>
        <begin position="87"/>
        <end position="96"/>
    </location>
</feature>
<reference evidence="2" key="1">
    <citation type="submission" date="2022-11" db="EMBL/GenBank/DDBJ databases">
        <authorList>
            <person name="Hyden B.L."/>
            <person name="Feng K."/>
            <person name="Yates T."/>
            <person name="Jawdy S."/>
            <person name="Smart L.B."/>
            <person name="Muchero W."/>
        </authorList>
    </citation>
    <scope>NUCLEOTIDE SEQUENCE</scope>
    <source>
        <tissue evidence="2">Shoot tip</tissue>
    </source>
</reference>
<name>A0A9Q0SM37_9ROSI</name>
<sequence>MARSMLAQPSTVPLLLPNGSTPCWLLSLAPLMTLGRPLSALDPPATLPPMTFRFRIHGLSTLFRIITQKKSMWGYSIRLFRLQNNTMGSKPINSKQRAQHLKLPGPRPKCQNHRV</sequence>
<organism evidence="2 3">
    <name type="scientific">Salix koriyanagi</name>
    <dbReference type="NCBI Taxonomy" id="2511006"/>
    <lineage>
        <taxon>Eukaryota</taxon>
        <taxon>Viridiplantae</taxon>
        <taxon>Streptophyta</taxon>
        <taxon>Embryophyta</taxon>
        <taxon>Tracheophyta</taxon>
        <taxon>Spermatophyta</taxon>
        <taxon>Magnoliopsida</taxon>
        <taxon>eudicotyledons</taxon>
        <taxon>Gunneridae</taxon>
        <taxon>Pentapetalae</taxon>
        <taxon>rosids</taxon>
        <taxon>fabids</taxon>
        <taxon>Malpighiales</taxon>
        <taxon>Salicaceae</taxon>
        <taxon>Saliceae</taxon>
        <taxon>Salix</taxon>
    </lineage>
</organism>
<evidence type="ECO:0000313" key="3">
    <source>
        <dbReference type="Proteomes" id="UP001151752"/>
    </source>
</evidence>
<dbReference type="AlphaFoldDB" id="A0A9Q0SM37"/>
<accession>A0A9Q0SM37</accession>
<comment type="caution">
    <text evidence="2">The sequence shown here is derived from an EMBL/GenBank/DDBJ whole genome shotgun (WGS) entry which is preliminary data.</text>
</comment>